<dbReference type="AlphaFoldDB" id="A0A7G9B1V8"/>
<keyword evidence="4 7" id="KW-0812">Transmembrane</keyword>
<proteinExistence type="predicted"/>
<organism evidence="9 10">
    <name type="scientific">Oscillibacter hominis</name>
    <dbReference type="NCBI Taxonomy" id="2763056"/>
    <lineage>
        <taxon>Bacteria</taxon>
        <taxon>Bacillati</taxon>
        <taxon>Bacillota</taxon>
        <taxon>Clostridia</taxon>
        <taxon>Eubacteriales</taxon>
        <taxon>Oscillospiraceae</taxon>
        <taxon>Oscillibacter</taxon>
    </lineage>
</organism>
<dbReference type="PANTHER" id="PTHR33362">
    <property type="entry name" value="SIALIC ACID TRAP TRANSPORTER PERMEASE PROTEIN SIAT-RELATED"/>
    <property type="match status" value="1"/>
</dbReference>
<feature type="transmembrane region" description="Helical" evidence="7">
    <location>
        <begin position="170"/>
        <end position="195"/>
    </location>
</feature>
<feature type="transmembrane region" description="Helical" evidence="7">
    <location>
        <begin position="46"/>
        <end position="67"/>
    </location>
</feature>
<keyword evidence="5 7" id="KW-1133">Transmembrane helix</keyword>
<accession>A0A7G9B1V8</accession>
<evidence type="ECO:0000256" key="3">
    <source>
        <dbReference type="ARBA" id="ARBA00022519"/>
    </source>
</evidence>
<evidence type="ECO:0000256" key="5">
    <source>
        <dbReference type="ARBA" id="ARBA00022989"/>
    </source>
</evidence>
<evidence type="ECO:0000256" key="6">
    <source>
        <dbReference type="ARBA" id="ARBA00023136"/>
    </source>
</evidence>
<protein>
    <submittedName>
        <fullName evidence="9">TRAP transporter large permease</fullName>
    </submittedName>
</protein>
<keyword evidence="3" id="KW-0997">Cell inner membrane</keyword>
<dbReference type="Pfam" id="PF06808">
    <property type="entry name" value="DctM"/>
    <property type="match status" value="1"/>
</dbReference>
<feature type="transmembrane region" description="Helical" evidence="7">
    <location>
        <begin position="397"/>
        <end position="420"/>
    </location>
</feature>
<dbReference type="Proteomes" id="UP000515960">
    <property type="component" value="Chromosome"/>
</dbReference>
<reference evidence="9 10" key="1">
    <citation type="submission" date="2020-08" db="EMBL/GenBank/DDBJ databases">
        <authorList>
            <person name="Liu C."/>
            <person name="Sun Q."/>
        </authorList>
    </citation>
    <scope>NUCLEOTIDE SEQUENCE [LARGE SCALE GENOMIC DNA]</scope>
    <source>
        <strain evidence="9 10">NSJ-62</strain>
    </source>
</reference>
<keyword evidence="6 7" id="KW-0472">Membrane</keyword>
<evidence type="ECO:0000313" key="10">
    <source>
        <dbReference type="Proteomes" id="UP000515960"/>
    </source>
</evidence>
<evidence type="ECO:0000256" key="7">
    <source>
        <dbReference type="SAM" id="Phobius"/>
    </source>
</evidence>
<sequence>MSGLCLFVVFMAMLLLGAPISFSLGLGTMAACTVGGYSLSSLPLLITNGASSYTLVAIPYFVLLGNLMNTAGITDRIFDWAEAAVGHIKGGLAHANVLASVVFAGVSGTSTADAAGLGMVEINAMTKKGYPVDFTTAITMASAVLGPIIPPSVTLLIYATLSSTSVAKLFMAGMVPGLLVALILCVTSYILYVTGKVKMPAPVRFSLQRFVKATKRGVFALLCPLILLYFMSSGIVTPTEAGIIGVVYSLAIGLCYRSLSWKVLLDALKMTVESCTLIMFLIGMGSTTSWFLTAERIPSLITDILLGLTENKYLILLLINVILLVLGMFMDGTSIQLIMVPILLPIIDLLGVSRITFGVMVTINILIGTITPPFGVSLFIMTNIAKIPFERVVKSSVPFYIPLILALLAITYIPAFTLWLPNLLY</sequence>
<dbReference type="PIRSF" id="PIRSF006066">
    <property type="entry name" value="HI0050"/>
    <property type="match status" value="1"/>
</dbReference>
<evidence type="ECO:0000256" key="1">
    <source>
        <dbReference type="ARBA" id="ARBA00004429"/>
    </source>
</evidence>
<feature type="domain" description="TRAP C4-dicarboxylate transport system permease DctM subunit" evidence="8">
    <location>
        <begin position="7"/>
        <end position="415"/>
    </location>
</feature>
<comment type="subcellular location">
    <subcellularLocation>
        <location evidence="1">Cell inner membrane</location>
        <topology evidence="1">Multi-pass membrane protein</topology>
    </subcellularLocation>
</comment>
<dbReference type="RefSeq" id="WP_187332130.1">
    <property type="nucleotide sequence ID" value="NZ_CP060490.1"/>
</dbReference>
<dbReference type="KEGG" id="ohi:H8790_08595"/>
<evidence type="ECO:0000259" key="8">
    <source>
        <dbReference type="Pfam" id="PF06808"/>
    </source>
</evidence>
<keyword evidence="10" id="KW-1185">Reference proteome</keyword>
<dbReference type="NCBIfam" id="TIGR00786">
    <property type="entry name" value="dctM"/>
    <property type="match status" value="1"/>
</dbReference>
<feature type="transmembrane region" description="Helical" evidence="7">
    <location>
        <begin position="313"/>
        <end position="330"/>
    </location>
</feature>
<name>A0A7G9B1V8_9FIRM</name>
<feature type="transmembrane region" description="Helical" evidence="7">
    <location>
        <begin position="134"/>
        <end position="158"/>
    </location>
</feature>
<dbReference type="EMBL" id="CP060490">
    <property type="protein sequence ID" value="QNL43539.1"/>
    <property type="molecule type" value="Genomic_DNA"/>
</dbReference>
<evidence type="ECO:0000256" key="2">
    <source>
        <dbReference type="ARBA" id="ARBA00022475"/>
    </source>
</evidence>
<dbReference type="GO" id="GO:0005886">
    <property type="term" value="C:plasma membrane"/>
    <property type="evidence" value="ECO:0007669"/>
    <property type="project" value="UniProtKB-SubCell"/>
</dbReference>
<keyword evidence="2" id="KW-1003">Cell membrane</keyword>
<evidence type="ECO:0000256" key="4">
    <source>
        <dbReference type="ARBA" id="ARBA00022692"/>
    </source>
</evidence>
<dbReference type="GO" id="GO:0022857">
    <property type="term" value="F:transmembrane transporter activity"/>
    <property type="evidence" value="ECO:0007669"/>
    <property type="project" value="TreeGrafter"/>
</dbReference>
<dbReference type="InterPro" id="IPR004681">
    <property type="entry name" value="TRAP_DctM"/>
</dbReference>
<feature type="transmembrane region" description="Helical" evidence="7">
    <location>
        <begin position="363"/>
        <end position="385"/>
    </location>
</feature>
<evidence type="ECO:0000313" key="9">
    <source>
        <dbReference type="EMBL" id="QNL43539.1"/>
    </source>
</evidence>
<feature type="transmembrane region" description="Helical" evidence="7">
    <location>
        <begin position="216"/>
        <end position="235"/>
    </location>
</feature>
<feature type="transmembrane region" description="Helical" evidence="7">
    <location>
        <begin position="271"/>
        <end position="293"/>
    </location>
</feature>
<gene>
    <name evidence="9" type="ORF">H8790_08595</name>
</gene>
<dbReference type="InterPro" id="IPR010656">
    <property type="entry name" value="DctM"/>
</dbReference>